<name>A0A5B9W523_9BACT</name>
<comment type="catalytic activity">
    <reaction evidence="1">
        <text>ATP + protein L-histidine = ADP + protein N-phospho-L-histidine.</text>
        <dbReference type="EC" id="2.7.13.3"/>
    </reaction>
</comment>
<sequence>MTRPGRLIAVIDDTPEDRAAVQRHLADGPDRYRFAEFASYDEAAASFRDEPPDCLLLDFRLQGMDGLEVLERLTGGTGVAPFAMIMLTGRGSEAVAVQAMKRGAVDYLVKGQYTPGQLRQAVAEAIAKFEDRPALERRRAELERAHRAAMDSGPNHERLILIVDDSPEDRVAARRALTQGAGSGGPSYRILEEATGGEALALCRSAGLDCLILDYSLPDLDGLEFLHELTGGTGITPFPVLMLTGRGDEAIAVRALKRGAADYLVKGRLGGESLRSKVEQAIQRMAARRVQEEQRVRVLERLEAEARHRADQLAEADRRKDEFLAMLAHELRNPLAPVVTSLHILRRSGPLPEAARTALDIADGQIKHLARLVDDLMEVSRITRGKITLKRQPVDLAPIVARAVDAARPLAESHSQELTLDLPAGTIPMDADPTRLDQVLANLLNNASKYTDPGGRVSVSVRVEEGPDGCPETAVVRVADTGVGIDGEMLPRVFDLFAQADRSLDRSRGGLGIGLTLVRTLTEQHGGTVEAHSDGPGKGTTFTVRLPVARAGPPAAAPRPAARPSAGPTRLLVVDDCADGAQALAMLFRALGHEVRVAHDGAAAVEAARDFRPDVAFLDIGLPRLNGYEAARAIRAELGDDAPYLAAVTGYGQVDDRRRAEEAGFQHHLVKPVEIDELLRILDLARKAR</sequence>
<dbReference type="Proteomes" id="UP000324233">
    <property type="component" value="Chromosome"/>
</dbReference>
<dbReference type="PANTHER" id="PTHR43547">
    <property type="entry name" value="TWO-COMPONENT HISTIDINE KINASE"/>
    <property type="match status" value="1"/>
</dbReference>
<evidence type="ECO:0000256" key="5">
    <source>
        <dbReference type="ARBA" id="ARBA00022777"/>
    </source>
</evidence>
<dbReference type="Gene3D" id="1.10.287.130">
    <property type="match status" value="1"/>
</dbReference>
<evidence type="ECO:0000313" key="10">
    <source>
        <dbReference type="EMBL" id="QEH35265.1"/>
    </source>
</evidence>
<dbReference type="EMBL" id="CP042997">
    <property type="protein sequence ID" value="QEH35265.1"/>
    <property type="molecule type" value="Genomic_DNA"/>
</dbReference>
<dbReference type="SMART" id="SM00388">
    <property type="entry name" value="HisKA"/>
    <property type="match status" value="1"/>
</dbReference>
<feature type="domain" description="Response regulatory" evidence="9">
    <location>
        <begin position="159"/>
        <end position="281"/>
    </location>
</feature>
<dbReference type="Gene3D" id="3.40.50.2300">
    <property type="match status" value="3"/>
</dbReference>
<dbReference type="OrthoDB" id="9813394at2"/>
<feature type="modified residue" description="4-aspartylphosphate" evidence="6">
    <location>
        <position position="58"/>
    </location>
</feature>
<dbReference type="PROSITE" id="PS50109">
    <property type="entry name" value="HIS_KIN"/>
    <property type="match status" value="1"/>
</dbReference>
<keyword evidence="11" id="KW-1185">Reference proteome</keyword>
<feature type="domain" description="Response regulatory" evidence="9">
    <location>
        <begin position="570"/>
        <end position="686"/>
    </location>
</feature>
<feature type="domain" description="Response regulatory" evidence="9">
    <location>
        <begin position="7"/>
        <end position="125"/>
    </location>
</feature>
<protein>
    <recommendedName>
        <fullName evidence="2">histidine kinase</fullName>
        <ecNumber evidence="2">2.7.13.3</ecNumber>
    </recommendedName>
</protein>
<dbReference type="CDD" id="cd00156">
    <property type="entry name" value="REC"/>
    <property type="match status" value="2"/>
</dbReference>
<accession>A0A5B9W523</accession>
<dbReference type="InterPro" id="IPR001789">
    <property type="entry name" value="Sig_transdc_resp-reg_receiver"/>
</dbReference>
<dbReference type="SUPFAM" id="SSF52172">
    <property type="entry name" value="CheY-like"/>
    <property type="match status" value="3"/>
</dbReference>
<dbReference type="CDD" id="cd17580">
    <property type="entry name" value="REC_2_DhkD-like"/>
    <property type="match status" value="1"/>
</dbReference>
<feature type="modified residue" description="4-aspartylphosphate" evidence="6">
    <location>
        <position position="619"/>
    </location>
</feature>
<dbReference type="Pfam" id="PF00512">
    <property type="entry name" value="HisKA"/>
    <property type="match status" value="1"/>
</dbReference>
<feature type="coiled-coil region" evidence="7">
    <location>
        <begin position="275"/>
        <end position="319"/>
    </location>
</feature>
<dbReference type="InterPro" id="IPR003594">
    <property type="entry name" value="HATPase_dom"/>
</dbReference>
<reference evidence="10 11" key="1">
    <citation type="submission" date="2019-08" db="EMBL/GenBank/DDBJ databases">
        <title>Deep-cultivation of Planctomycetes and their phenomic and genomic characterization uncovers novel biology.</title>
        <authorList>
            <person name="Wiegand S."/>
            <person name="Jogler M."/>
            <person name="Boedeker C."/>
            <person name="Pinto D."/>
            <person name="Vollmers J."/>
            <person name="Rivas-Marin E."/>
            <person name="Kohn T."/>
            <person name="Peeters S.H."/>
            <person name="Heuer A."/>
            <person name="Rast P."/>
            <person name="Oberbeckmann S."/>
            <person name="Bunk B."/>
            <person name="Jeske O."/>
            <person name="Meyerdierks A."/>
            <person name="Storesund J.E."/>
            <person name="Kallscheuer N."/>
            <person name="Luecker S."/>
            <person name="Lage O.M."/>
            <person name="Pohl T."/>
            <person name="Merkel B.J."/>
            <person name="Hornburger P."/>
            <person name="Mueller R.-W."/>
            <person name="Bruemmer F."/>
            <person name="Labrenz M."/>
            <person name="Spormann A.M."/>
            <person name="Op den Camp H."/>
            <person name="Overmann J."/>
            <person name="Amann R."/>
            <person name="Jetten M.S.M."/>
            <person name="Mascher T."/>
            <person name="Medema M.H."/>
            <person name="Devos D.P."/>
            <person name="Kaster A.-K."/>
            <person name="Ovreas L."/>
            <person name="Rohde M."/>
            <person name="Galperin M.Y."/>
            <person name="Jogler C."/>
        </authorList>
    </citation>
    <scope>NUCLEOTIDE SEQUENCE [LARGE SCALE GENOMIC DNA]</scope>
    <source>
        <strain evidence="10 11">OJF2</strain>
    </source>
</reference>
<dbReference type="KEGG" id="agv:OJF2_38130"/>
<dbReference type="SUPFAM" id="SSF47384">
    <property type="entry name" value="Homodimeric domain of signal transducing histidine kinase"/>
    <property type="match status" value="1"/>
</dbReference>
<evidence type="ECO:0000259" key="9">
    <source>
        <dbReference type="PROSITE" id="PS50110"/>
    </source>
</evidence>
<feature type="domain" description="Histidine kinase" evidence="8">
    <location>
        <begin position="326"/>
        <end position="550"/>
    </location>
</feature>
<dbReference type="InterPro" id="IPR036890">
    <property type="entry name" value="HATPase_C_sf"/>
</dbReference>
<evidence type="ECO:0000256" key="2">
    <source>
        <dbReference type="ARBA" id="ARBA00012438"/>
    </source>
</evidence>
<dbReference type="GO" id="GO:0000155">
    <property type="term" value="F:phosphorelay sensor kinase activity"/>
    <property type="evidence" value="ECO:0007669"/>
    <property type="project" value="InterPro"/>
</dbReference>
<dbReference type="EC" id="2.7.13.3" evidence="2"/>
<dbReference type="InterPro" id="IPR004358">
    <property type="entry name" value="Sig_transdc_His_kin-like_C"/>
</dbReference>
<proteinExistence type="predicted"/>
<gene>
    <name evidence="10" type="primary">luxQ_6</name>
    <name evidence="10" type="ORF">OJF2_38130</name>
</gene>
<organism evidence="10 11">
    <name type="scientific">Aquisphaera giovannonii</name>
    <dbReference type="NCBI Taxonomy" id="406548"/>
    <lineage>
        <taxon>Bacteria</taxon>
        <taxon>Pseudomonadati</taxon>
        <taxon>Planctomycetota</taxon>
        <taxon>Planctomycetia</taxon>
        <taxon>Isosphaerales</taxon>
        <taxon>Isosphaeraceae</taxon>
        <taxon>Aquisphaera</taxon>
    </lineage>
</organism>
<dbReference type="PRINTS" id="PR00344">
    <property type="entry name" value="BCTRLSENSOR"/>
</dbReference>
<dbReference type="CDD" id="cd00082">
    <property type="entry name" value="HisKA"/>
    <property type="match status" value="1"/>
</dbReference>
<dbReference type="SUPFAM" id="SSF55874">
    <property type="entry name" value="ATPase domain of HSP90 chaperone/DNA topoisomerase II/histidine kinase"/>
    <property type="match status" value="1"/>
</dbReference>
<dbReference type="FunFam" id="3.30.565.10:FF:000006">
    <property type="entry name" value="Sensor histidine kinase WalK"/>
    <property type="match status" value="1"/>
</dbReference>
<keyword evidence="5 10" id="KW-0418">Kinase</keyword>
<evidence type="ECO:0000256" key="4">
    <source>
        <dbReference type="ARBA" id="ARBA00022679"/>
    </source>
</evidence>
<dbReference type="PANTHER" id="PTHR43547:SF2">
    <property type="entry name" value="HYBRID SIGNAL TRANSDUCTION HISTIDINE KINASE C"/>
    <property type="match status" value="1"/>
</dbReference>
<keyword evidence="4 10" id="KW-0808">Transferase</keyword>
<dbReference type="InterPro" id="IPR036097">
    <property type="entry name" value="HisK_dim/P_sf"/>
</dbReference>
<dbReference type="InterPro" id="IPR003661">
    <property type="entry name" value="HisK_dim/P_dom"/>
</dbReference>
<dbReference type="Pfam" id="PF02518">
    <property type="entry name" value="HATPase_c"/>
    <property type="match status" value="1"/>
</dbReference>
<dbReference type="RefSeq" id="WP_148595087.1">
    <property type="nucleotide sequence ID" value="NZ_CP042997.1"/>
</dbReference>
<evidence type="ECO:0000259" key="8">
    <source>
        <dbReference type="PROSITE" id="PS50109"/>
    </source>
</evidence>
<evidence type="ECO:0000256" key="6">
    <source>
        <dbReference type="PROSITE-ProRule" id="PRU00169"/>
    </source>
</evidence>
<keyword evidence="7" id="KW-0175">Coiled coil</keyword>
<keyword evidence="3 6" id="KW-0597">Phosphoprotein</keyword>
<dbReference type="SMART" id="SM00448">
    <property type="entry name" value="REC"/>
    <property type="match status" value="3"/>
</dbReference>
<evidence type="ECO:0000256" key="1">
    <source>
        <dbReference type="ARBA" id="ARBA00000085"/>
    </source>
</evidence>
<evidence type="ECO:0000313" key="11">
    <source>
        <dbReference type="Proteomes" id="UP000324233"/>
    </source>
</evidence>
<dbReference type="InterPro" id="IPR011006">
    <property type="entry name" value="CheY-like_superfamily"/>
</dbReference>
<dbReference type="PROSITE" id="PS50110">
    <property type="entry name" value="RESPONSE_REGULATORY"/>
    <property type="match status" value="3"/>
</dbReference>
<dbReference type="InterPro" id="IPR005467">
    <property type="entry name" value="His_kinase_dom"/>
</dbReference>
<dbReference type="AlphaFoldDB" id="A0A5B9W523"/>
<dbReference type="SMART" id="SM00387">
    <property type="entry name" value="HATPase_c"/>
    <property type="match status" value="1"/>
</dbReference>
<dbReference type="Pfam" id="PF00072">
    <property type="entry name" value="Response_reg"/>
    <property type="match status" value="3"/>
</dbReference>
<evidence type="ECO:0000256" key="7">
    <source>
        <dbReference type="SAM" id="Coils"/>
    </source>
</evidence>
<dbReference type="Gene3D" id="3.30.565.10">
    <property type="entry name" value="Histidine kinase-like ATPase, C-terminal domain"/>
    <property type="match status" value="1"/>
</dbReference>
<evidence type="ECO:0000256" key="3">
    <source>
        <dbReference type="ARBA" id="ARBA00022553"/>
    </source>
</evidence>
<feature type="modified residue" description="4-aspartylphosphate" evidence="6">
    <location>
        <position position="214"/>
    </location>
</feature>